<sequence length="73" mass="8198">MRRDLNLAGAFMEALNFNENGKGRRIKTVDFIHAANRLGTHITSESVIAFDLITHLHFTLRPFENCLAAANKS</sequence>
<reference evidence="1 2" key="1">
    <citation type="submission" date="2018-05" db="EMBL/GenBank/DDBJ databases">
        <title>Klebsiella quasipneumonaiae provides a window into carbapenemase gene transfer, plasmid rearrangements and nosocomial acquisition from the hospital environment.</title>
        <authorList>
            <person name="Mathers A.J."/>
            <person name="Vegesana K."/>
            <person name="Stoesser N."/>
            <person name="Crook D."/>
            <person name="Vaughan A."/>
            <person name="Barry K."/>
            <person name="Parikh H."/>
            <person name="Sebra R."/>
            <person name="Kotay S."/>
            <person name="Walker A.S."/>
            <person name="Sheppard A.E."/>
        </authorList>
    </citation>
    <scope>NUCLEOTIDE SEQUENCE [LARGE SCALE GENOMIC DNA]</scope>
    <source>
        <strain evidence="1 2">CAV1761</strain>
    </source>
</reference>
<dbReference type="Proteomes" id="UP000245399">
    <property type="component" value="Chromosome"/>
</dbReference>
<evidence type="ECO:0000313" key="2">
    <source>
        <dbReference type="Proteomes" id="UP000245399"/>
    </source>
</evidence>
<accession>A0AB33FSF4</accession>
<dbReference type="AlphaFoldDB" id="A0AB33FSF4"/>
<dbReference type="EMBL" id="CP029449">
    <property type="protein sequence ID" value="AWL67309.1"/>
    <property type="molecule type" value="Genomic_DNA"/>
</dbReference>
<protein>
    <submittedName>
        <fullName evidence="1">Uncharacterized protein</fullName>
    </submittedName>
</protein>
<proteinExistence type="predicted"/>
<evidence type="ECO:0000313" key="1">
    <source>
        <dbReference type="EMBL" id="AWL67309.1"/>
    </source>
</evidence>
<gene>
    <name evidence="1" type="ORF">DKC05_06335</name>
</gene>
<organism evidence="1 2">
    <name type="scientific">Serratia marcescens</name>
    <dbReference type="NCBI Taxonomy" id="615"/>
    <lineage>
        <taxon>Bacteria</taxon>
        <taxon>Pseudomonadati</taxon>
        <taxon>Pseudomonadota</taxon>
        <taxon>Gammaproteobacteria</taxon>
        <taxon>Enterobacterales</taxon>
        <taxon>Yersiniaceae</taxon>
        <taxon>Serratia</taxon>
    </lineage>
</organism>
<name>A0AB33FSF4_SERMA</name>